<feature type="active site" evidence="12">
    <location>
        <position position="350"/>
    </location>
</feature>
<reference evidence="14 15" key="1">
    <citation type="journal article" date="2010" name="Plant Cell">
        <title>The Chlorella variabilis NC64A genome reveals adaptation to photosymbiosis, coevolution with viruses, and cryptic sex.</title>
        <authorList>
            <person name="Blanc G."/>
            <person name="Duncan G."/>
            <person name="Agarkova I."/>
            <person name="Borodovsky M."/>
            <person name="Gurnon J."/>
            <person name="Kuo A."/>
            <person name="Lindquist E."/>
            <person name="Lucas S."/>
            <person name="Pangilinan J."/>
            <person name="Polle J."/>
            <person name="Salamov A."/>
            <person name="Terry A."/>
            <person name="Yamada T."/>
            <person name="Dunigan D.D."/>
            <person name="Grigoriev I.V."/>
            <person name="Claverie J.M."/>
            <person name="Van Etten J.L."/>
        </authorList>
    </citation>
    <scope>NUCLEOTIDE SEQUENCE [LARGE SCALE GENOMIC DNA]</scope>
    <source>
        <strain evidence="14 15">NC64A</strain>
    </source>
</reference>
<dbReference type="PANTHER" id="PTHR10408:SF7">
    <property type="entry name" value="DIACYLGLYCEROL O-ACYLTRANSFERASE 1"/>
    <property type="match status" value="1"/>
</dbReference>
<evidence type="ECO:0000256" key="9">
    <source>
        <dbReference type="ARBA" id="ARBA00023136"/>
    </source>
</evidence>
<dbReference type="Pfam" id="PF03062">
    <property type="entry name" value="MBOAT"/>
    <property type="match status" value="1"/>
</dbReference>
<keyword evidence="7 11" id="KW-0256">Endoplasmic reticulum</keyword>
<dbReference type="AlphaFoldDB" id="E1ZTZ7"/>
<dbReference type="GO" id="GO:0004144">
    <property type="term" value="F:diacylglycerol O-acyltransferase activity"/>
    <property type="evidence" value="ECO:0007669"/>
    <property type="project" value="UniProtKB-ARBA"/>
</dbReference>
<dbReference type="InParanoid" id="E1ZTZ7"/>
<evidence type="ECO:0000256" key="12">
    <source>
        <dbReference type="PIRSR" id="PIRSR000439-1"/>
    </source>
</evidence>
<organism evidence="15">
    <name type="scientific">Chlorella variabilis</name>
    <name type="common">Green alga</name>
    <dbReference type="NCBI Taxonomy" id="554065"/>
    <lineage>
        <taxon>Eukaryota</taxon>
        <taxon>Viridiplantae</taxon>
        <taxon>Chlorophyta</taxon>
        <taxon>core chlorophytes</taxon>
        <taxon>Trebouxiophyceae</taxon>
        <taxon>Chlorellales</taxon>
        <taxon>Chlorellaceae</taxon>
        <taxon>Chlorella clade</taxon>
        <taxon>Chlorella</taxon>
    </lineage>
</organism>
<name>E1ZTZ7_CHLVA</name>
<dbReference type="STRING" id="554065.E1ZTZ7"/>
<feature type="transmembrane region" description="Helical" evidence="13">
    <location>
        <begin position="31"/>
        <end position="49"/>
    </location>
</feature>
<dbReference type="PANTHER" id="PTHR10408">
    <property type="entry name" value="STEROL O-ACYLTRANSFERASE"/>
    <property type="match status" value="1"/>
</dbReference>
<keyword evidence="8 13" id="KW-1133">Transmembrane helix</keyword>
<keyword evidence="10 11" id="KW-0012">Acyltransferase</keyword>
<dbReference type="EMBL" id="GL433877">
    <property type="protein sequence ID" value="EFN50697.1"/>
    <property type="molecule type" value="Genomic_DNA"/>
</dbReference>
<comment type="pathway">
    <text evidence="3">Lipid metabolism.</text>
</comment>
<evidence type="ECO:0000313" key="14">
    <source>
        <dbReference type="EMBL" id="EFN50697.1"/>
    </source>
</evidence>
<comment type="subcellular location">
    <subcellularLocation>
        <location evidence="1 11">Endoplasmic reticulum membrane</location>
        <topology evidence="1 11">Multi-pass membrane protein</topology>
    </subcellularLocation>
</comment>
<dbReference type="InterPro" id="IPR004299">
    <property type="entry name" value="MBOAT_fam"/>
</dbReference>
<dbReference type="FunCoup" id="E1ZTZ7">
    <property type="interactions" value="793"/>
</dbReference>
<dbReference type="InterPro" id="IPR014371">
    <property type="entry name" value="Oat_ACAT_DAG_ARE"/>
</dbReference>
<evidence type="ECO:0000256" key="1">
    <source>
        <dbReference type="ARBA" id="ARBA00004477"/>
    </source>
</evidence>
<sequence>MPHHTHPTLTSLLFSHPPPPLPSLPPHPHPGVITLVFLILAATNFRLILENMIKYRLRFNPLTFLRTALTPSGNLPLLLCWPLLACFALCALGIERFAHLVFLLNLLNTSAALLAPCAIILHTRAELLPGFALTMATIVLWLKLVSYAHVNWDYRWAVCPGERGSGVVPEGVEEELRYPENIVAANLAYFLLAPTLCYQLTYPRSKRFRARWMAKKLLMLTGGLGLMLFSIEQYIQPTIDNSMRPLREMDWLRMLERILKLSIPTLYWWLAMFYTLFDLWLNIIAELLRFGDREFYKEWWNATTVGEYWRLWNQPVHKWMLRHVYFPLIRHGVPKFHAGLMVFFVSAVFHEVLVGVPLHMLRLWAFWGLMMQVPLMIVTEWLKGRLRSDRVGNIIFWVSFCFVGQPLAMILYYHDFRQVRCCTAAACATCIVAVQDGVGWWMLPG</sequence>
<feature type="transmembrane region" description="Helical" evidence="13">
    <location>
        <begin position="338"/>
        <end position="358"/>
    </location>
</feature>
<keyword evidence="5 11" id="KW-0808">Transferase</keyword>
<dbReference type="PIRSF" id="PIRSF000439">
    <property type="entry name" value="Oat_ACAT_DAG_ARE"/>
    <property type="match status" value="1"/>
</dbReference>
<dbReference type="KEGG" id="cvr:CHLNCDRAFT_28812"/>
<evidence type="ECO:0000256" key="10">
    <source>
        <dbReference type="ARBA" id="ARBA00023315"/>
    </source>
</evidence>
<dbReference type="OMA" id="VPNVYLW"/>
<dbReference type="RefSeq" id="XP_005842809.1">
    <property type="nucleotide sequence ID" value="XM_005842747.1"/>
</dbReference>
<proteinExistence type="inferred from homology"/>
<keyword evidence="15" id="KW-1185">Reference proteome</keyword>
<evidence type="ECO:0000256" key="3">
    <source>
        <dbReference type="ARBA" id="ARBA00005189"/>
    </source>
</evidence>
<evidence type="ECO:0000256" key="8">
    <source>
        <dbReference type="ARBA" id="ARBA00022989"/>
    </source>
</evidence>
<dbReference type="GO" id="GO:0019432">
    <property type="term" value="P:triglyceride biosynthetic process"/>
    <property type="evidence" value="ECO:0007669"/>
    <property type="project" value="UniProtKB-UniPathway"/>
</dbReference>
<evidence type="ECO:0000256" key="6">
    <source>
        <dbReference type="ARBA" id="ARBA00022692"/>
    </source>
</evidence>
<evidence type="ECO:0000256" key="5">
    <source>
        <dbReference type="ARBA" id="ARBA00022679"/>
    </source>
</evidence>
<gene>
    <name evidence="14" type="ORF">CHLNCDRAFT_28812</name>
</gene>
<feature type="transmembrane region" description="Helical" evidence="13">
    <location>
        <begin position="266"/>
        <end position="288"/>
    </location>
</feature>
<dbReference type="Proteomes" id="UP000008141">
    <property type="component" value="Unassembled WGS sequence"/>
</dbReference>
<keyword evidence="6 13" id="KW-0812">Transmembrane</keyword>
<feature type="transmembrane region" description="Helical" evidence="13">
    <location>
        <begin position="217"/>
        <end position="235"/>
    </location>
</feature>
<dbReference type="eggNOG" id="KOG0380">
    <property type="taxonomic scope" value="Eukaryota"/>
</dbReference>
<evidence type="ECO:0000313" key="15">
    <source>
        <dbReference type="Proteomes" id="UP000008141"/>
    </source>
</evidence>
<comment type="pathway">
    <text evidence="2">Glycerolipid metabolism; triacylglycerol biosynthesis.</text>
</comment>
<evidence type="ECO:0000256" key="13">
    <source>
        <dbReference type="SAM" id="Phobius"/>
    </source>
</evidence>
<comment type="similarity">
    <text evidence="4 11">Belongs to the membrane-bound acyltransferase family. Sterol o-acyltransferase subfamily.</text>
</comment>
<feature type="transmembrane region" description="Helical" evidence="13">
    <location>
        <begin position="100"/>
        <end position="121"/>
    </location>
</feature>
<accession>E1ZTZ7</accession>
<dbReference type="GeneID" id="17350129"/>
<feature type="transmembrane region" description="Helical" evidence="13">
    <location>
        <begin position="75"/>
        <end position="94"/>
    </location>
</feature>
<dbReference type="GO" id="GO:0005789">
    <property type="term" value="C:endoplasmic reticulum membrane"/>
    <property type="evidence" value="ECO:0007669"/>
    <property type="project" value="UniProtKB-SubCell"/>
</dbReference>
<dbReference type="UniPathway" id="UPA00282"/>
<feature type="transmembrane region" description="Helical" evidence="13">
    <location>
        <begin position="182"/>
        <end position="201"/>
    </location>
</feature>
<protein>
    <recommendedName>
        <fullName evidence="11">O-acyltransferase</fullName>
    </recommendedName>
</protein>
<evidence type="ECO:0000256" key="2">
    <source>
        <dbReference type="ARBA" id="ARBA00004771"/>
    </source>
</evidence>
<keyword evidence="9 11" id="KW-0472">Membrane</keyword>
<evidence type="ECO:0000256" key="4">
    <source>
        <dbReference type="ARBA" id="ARBA00009010"/>
    </source>
</evidence>
<evidence type="ECO:0000256" key="7">
    <source>
        <dbReference type="ARBA" id="ARBA00022824"/>
    </source>
</evidence>
<feature type="transmembrane region" description="Helical" evidence="13">
    <location>
        <begin position="128"/>
        <end position="148"/>
    </location>
</feature>
<feature type="transmembrane region" description="Helical" evidence="13">
    <location>
        <begin position="394"/>
        <end position="413"/>
    </location>
</feature>
<dbReference type="OrthoDB" id="10039049at2759"/>
<evidence type="ECO:0000256" key="11">
    <source>
        <dbReference type="PIRNR" id="PIRNR000439"/>
    </source>
</evidence>